<dbReference type="PANTHER" id="PTHR22916">
    <property type="entry name" value="GLYCOSYLTRANSFERASE"/>
    <property type="match status" value="1"/>
</dbReference>
<dbReference type="SUPFAM" id="SSF53448">
    <property type="entry name" value="Nucleotide-diphospho-sugar transferases"/>
    <property type="match status" value="1"/>
</dbReference>
<dbReference type="Gene3D" id="3.90.550.10">
    <property type="entry name" value="Spore Coat Polysaccharide Biosynthesis Protein SpsA, Chain A"/>
    <property type="match status" value="1"/>
</dbReference>
<evidence type="ECO:0000256" key="2">
    <source>
        <dbReference type="ARBA" id="ARBA00022679"/>
    </source>
</evidence>
<evidence type="ECO:0000256" key="1">
    <source>
        <dbReference type="ARBA" id="ARBA00022676"/>
    </source>
</evidence>
<keyword evidence="3" id="KW-0472">Membrane</keyword>
<keyword evidence="3" id="KW-0812">Transmembrane</keyword>
<dbReference type="AlphaFoldDB" id="A0A3E4QQD6"/>
<name>A0A3E4QQD6_BACUN</name>
<dbReference type="Pfam" id="PF00535">
    <property type="entry name" value="Glycos_transf_2"/>
    <property type="match status" value="1"/>
</dbReference>
<dbReference type="InterPro" id="IPR029044">
    <property type="entry name" value="Nucleotide-diphossugar_trans"/>
</dbReference>
<keyword evidence="2 5" id="KW-0808">Transferase</keyword>
<comment type="caution">
    <text evidence="5">The sequence shown here is derived from an EMBL/GenBank/DDBJ whole genome shotgun (WGS) entry which is preliminary data.</text>
</comment>
<evidence type="ECO:0000259" key="4">
    <source>
        <dbReference type="Pfam" id="PF00535"/>
    </source>
</evidence>
<dbReference type="PANTHER" id="PTHR22916:SF51">
    <property type="entry name" value="GLYCOSYLTRANSFERASE EPSH-RELATED"/>
    <property type="match status" value="1"/>
</dbReference>
<evidence type="ECO:0000313" key="6">
    <source>
        <dbReference type="Proteomes" id="UP000260795"/>
    </source>
</evidence>
<sequence>MSIITKKIRFDANLLNKMIPCISIIIPCYNSECFIADTIEMLLRQDMSNCELILVNDGSKDNTLSILQQYEATYENIRVIDQPNQGVSVARNNGMLAARGKYIYFLDSDDTLTDGTLSYFKQVVTEHSDCKMFLFGYETRRNGILCKSYVFPKFNGLTLSGPILQHNFLSKKLCCNICSCIYDKAFLQKNELTLKPGLKIGEDVLFLMQLMFKVDKVYYSARLSFIYQIRDDSVMQGYKSYSNAQYEAYTEQRNFLLPIANQDNSIRKYINFFLLFSYVSNLRYYLCSNVKSKELNARFISDGTIRYRKNFIGNIPYGIVMKIVMFVPVRLILKLLK</sequence>
<organism evidence="5 6">
    <name type="scientific">Bacteroides uniformis</name>
    <dbReference type="NCBI Taxonomy" id="820"/>
    <lineage>
        <taxon>Bacteria</taxon>
        <taxon>Pseudomonadati</taxon>
        <taxon>Bacteroidota</taxon>
        <taxon>Bacteroidia</taxon>
        <taxon>Bacteroidales</taxon>
        <taxon>Bacteroidaceae</taxon>
        <taxon>Bacteroides</taxon>
    </lineage>
</organism>
<dbReference type="Proteomes" id="UP000260795">
    <property type="component" value="Unassembled WGS sequence"/>
</dbReference>
<dbReference type="GO" id="GO:0016758">
    <property type="term" value="F:hexosyltransferase activity"/>
    <property type="evidence" value="ECO:0007669"/>
    <property type="project" value="UniProtKB-ARBA"/>
</dbReference>
<feature type="domain" description="Glycosyltransferase 2-like" evidence="4">
    <location>
        <begin position="23"/>
        <end position="121"/>
    </location>
</feature>
<keyword evidence="3" id="KW-1133">Transmembrane helix</keyword>
<feature type="transmembrane region" description="Helical" evidence="3">
    <location>
        <begin position="315"/>
        <end position="333"/>
    </location>
</feature>
<evidence type="ECO:0000256" key="3">
    <source>
        <dbReference type="SAM" id="Phobius"/>
    </source>
</evidence>
<reference evidence="5 6" key="1">
    <citation type="submission" date="2018-08" db="EMBL/GenBank/DDBJ databases">
        <title>A genome reference for cultivated species of the human gut microbiota.</title>
        <authorList>
            <person name="Zou Y."/>
            <person name="Xue W."/>
            <person name="Luo G."/>
        </authorList>
    </citation>
    <scope>NUCLEOTIDE SEQUENCE [LARGE SCALE GENOMIC DNA]</scope>
    <source>
        <strain evidence="5 6">TF08-13</strain>
    </source>
</reference>
<accession>A0A3E4QQD6</accession>
<proteinExistence type="predicted"/>
<dbReference type="InterPro" id="IPR001173">
    <property type="entry name" value="Glyco_trans_2-like"/>
</dbReference>
<dbReference type="EMBL" id="QSRK01000047">
    <property type="protein sequence ID" value="RGL08177.1"/>
    <property type="molecule type" value="Genomic_DNA"/>
</dbReference>
<keyword evidence="1" id="KW-0328">Glycosyltransferase</keyword>
<protein>
    <submittedName>
        <fullName evidence="5">Glycosyltransferase</fullName>
    </submittedName>
</protein>
<dbReference type="CDD" id="cd00761">
    <property type="entry name" value="Glyco_tranf_GTA_type"/>
    <property type="match status" value="1"/>
</dbReference>
<gene>
    <name evidence="5" type="ORF">DXC80_19090</name>
</gene>
<evidence type="ECO:0000313" key="5">
    <source>
        <dbReference type="EMBL" id="RGL08177.1"/>
    </source>
</evidence>